<gene>
    <name evidence="1" type="ORF">AMATHDRAFT_41920</name>
</gene>
<reference evidence="1 2" key="1">
    <citation type="submission" date="2014-02" db="EMBL/GenBank/DDBJ databases">
        <title>Transposable element dynamics among asymbiotic and ectomycorrhizal Amanita fungi.</title>
        <authorList>
            <consortium name="DOE Joint Genome Institute"/>
            <person name="Hess J."/>
            <person name="Skrede I."/>
            <person name="Wolfe B."/>
            <person name="LaButti K."/>
            <person name="Ohm R.A."/>
            <person name="Grigoriev I.V."/>
            <person name="Pringle A."/>
        </authorList>
    </citation>
    <scope>NUCLEOTIDE SEQUENCE [LARGE SCALE GENOMIC DNA]</scope>
    <source>
        <strain evidence="1 2">SKay4041</strain>
    </source>
</reference>
<dbReference type="AlphaFoldDB" id="A0A2A9NMK0"/>
<sequence>MPQVTHFSAPLRIQTLLPVKKPNDDFAYHGGHRSPVFEQNQLSQQPVQYGLQANTLHTTNSGLRHLPPIERLPRNLLAQVFIEFSKLSDGPYLSLCPKDPPMVFTRVNSTWRSVAYRVPELWSTIQMECNPAPPIEVIQRWITFSQERPLYIGLWNMAKYQPGVWGRDQRLFDYLSTFASRWKSLDVLVFPELRTVSFSKLHMPLLEYACIQIYTKLEDCIIMELQRAFSPDHAPRLKELSWSDDTSSRATHYVHLCFYWPQLVKVNIYVPLSITQCFIIFSLPLLQTVDLDCIIYPLSQPVDNSITLPNLQDLTLGANISITPILNALTLPSLRNVDIHFQTALPSDRGSFQDAFRSFLRRSHCPLEVLLLLEIFMDESHLLDCLAMISATIKLIDLRVPEGNPPLFTDIVVDYLTLHPNSIEFSPSTPLNKGRREQQQRLGRDFEDGSTHIYLCPGLSALRLSGTAITCSDSKFIEMMRSRISPPHYNLLNSWKIRQLSIFKLFRPRSSCSTLKQALRSLRDEIQLVGVDSD</sequence>
<name>A0A2A9NMK0_9AGAR</name>
<evidence type="ECO:0000313" key="1">
    <source>
        <dbReference type="EMBL" id="PFH48912.1"/>
    </source>
</evidence>
<organism evidence="1 2">
    <name type="scientific">Amanita thiersii Skay4041</name>
    <dbReference type="NCBI Taxonomy" id="703135"/>
    <lineage>
        <taxon>Eukaryota</taxon>
        <taxon>Fungi</taxon>
        <taxon>Dikarya</taxon>
        <taxon>Basidiomycota</taxon>
        <taxon>Agaricomycotina</taxon>
        <taxon>Agaricomycetes</taxon>
        <taxon>Agaricomycetidae</taxon>
        <taxon>Agaricales</taxon>
        <taxon>Pluteineae</taxon>
        <taxon>Amanitaceae</taxon>
        <taxon>Amanita</taxon>
    </lineage>
</organism>
<protein>
    <recommendedName>
        <fullName evidence="3">F-box domain-containing protein</fullName>
    </recommendedName>
</protein>
<proteinExistence type="predicted"/>
<dbReference type="OrthoDB" id="2998052at2759"/>
<evidence type="ECO:0008006" key="3">
    <source>
        <dbReference type="Google" id="ProtNLM"/>
    </source>
</evidence>
<dbReference type="EMBL" id="KZ302046">
    <property type="protein sequence ID" value="PFH48912.1"/>
    <property type="molecule type" value="Genomic_DNA"/>
</dbReference>
<evidence type="ECO:0000313" key="2">
    <source>
        <dbReference type="Proteomes" id="UP000242287"/>
    </source>
</evidence>
<dbReference type="Proteomes" id="UP000242287">
    <property type="component" value="Unassembled WGS sequence"/>
</dbReference>
<accession>A0A2A9NMK0</accession>
<keyword evidence="2" id="KW-1185">Reference proteome</keyword>